<organism evidence="1">
    <name type="scientific">Siphoviridae sp. ctCeQ13</name>
    <dbReference type="NCBI Taxonomy" id="2825380"/>
    <lineage>
        <taxon>Viruses</taxon>
        <taxon>Duplodnaviria</taxon>
        <taxon>Heunggongvirae</taxon>
        <taxon>Uroviricota</taxon>
        <taxon>Caudoviricetes</taxon>
    </lineage>
</organism>
<evidence type="ECO:0000313" key="1">
    <source>
        <dbReference type="EMBL" id="DAE04001.1"/>
    </source>
</evidence>
<accession>A0A8S5PC96</accession>
<sequence>MIRIVRGNRFRLLIPLELTTTEGGVSKTEKYTPTEECRVCVRKASASYDVPHSVQDTNVLVVDIAADLLGNGTYAVEVTDKDVRSMRLAQFAIVETTEEADIKPPTDFELQTAALDAQVFFGGITENDVKRIVDEHLGIPKDANGEILITKEHS</sequence>
<proteinExistence type="predicted"/>
<reference evidence="1" key="1">
    <citation type="journal article" date="2021" name="Proc. Natl. Acad. Sci. U.S.A.">
        <title>A Catalog of Tens of Thousands of Viruses from Human Metagenomes Reveals Hidden Associations with Chronic Diseases.</title>
        <authorList>
            <person name="Tisza M.J."/>
            <person name="Buck C.B."/>
        </authorList>
    </citation>
    <scope>NUCLEOTIDE SEQUENCE</scope>
    <source>
        <strain evidence="1">CtCeQ13</strain>
    </source>
</reference>
<protein>
    <submittedName>
        <fullName evidence="1">Uncharacterized protein</fullName>
    </submittedName>
</protein>
<dbReference type="EMBL" id="BK015381">
    <property type="protein sequence ID" value="DAE04001.1"/>
    <property type="molecule type" value="Genomic_DNA"/>
</dbReference>
<name>A0A8S5PC96_9CAUD</name>